<name>A0AAD5R8T6_PARTN</name>
<dbReference type="Proteomes" id="UP001196413">
    <property type="component" value="Unassembled WGS sequence"/>
</dbReference>
<sequence length="84" mass="9271">MEFLFSPKWPSPQGSSAFVLVKEEQNYGQIRLNVFRLDLSGDGMSVANCRPLLNSPLTTGGEYICSMREDAPKILVVANSDVAY</sequence>
<evidence type="ECO:0000313" key="1">
    <source>
        <dbReference type="EMBL" id="KAJ1371550.1"/>
    </source>
</evidence>
<accession>A0AAD5R8T6</accession>
<gene>
    <name evidence="1" type="ORF">KIN20_033517</name>
</gene>
<comment type="caution">
    <text evidence="1">The sequence shown here is derived from an EMBL/GenBank/DDBJ whole genome shotgun (WGS) entry which is preliminary data.</text>
</comment>
<protein>
    <submittedName>
        <fullName evidence="1">Uncharacterized protein</fullName>
    </submittedName>
</protein>
<dbReference type="EMBL" id="JAHQIW010006999">
    <property type="protein sequence ID" value="KAJ1371550.1"/>
    <property type="molecule type" value="Genomic_DNA"/>
</dbReference>
<reference evidence="1" key="1">
    <citation type="submission" date="2021-06" db="EMBL/GenBank/DDBJ databases">
        <title>Parelaphostrongylus tenuis whole genome reference sequence.</title>
        <authorList>
            <person name="Garwood T.J."/>
            <person name="Larsen P.A."/>
            <person name="Fountain-Jones N.M."/>
            <person name="Garbe J.R."/>
            <person name="Macchietto M.G."/>
            <person name="Kania S.A."/>
            <person name="Gerhold R.W."/>
            <person name="Richards J.E."/>
            <person name="Wolf T.M."/>
        </authorList>
    </citation>
    <scope>NUCLEOTIDE SEQUENCE</scope>
    <source>
        <strain evidence="1">MNPRO001-30</strain>
        <tissue evidence="1">Meninges</tissue>
    </source>
</reference>
<organism evidence="1 2">
    <name type="scientific">Parelaphostrongylus tenuis</name>
    <name type="common">Meningeal worm</name>
    <dbReference type="NCBI Taxonomy" id="148309"/>
    <lineage>
        <taxon>Eukaryota</taxon>
        <taxon>Metazoa</taxon>
        <taxon>Ecdysozoa</taxon>
        <taxon>Nematoda</taxon>
        <taxon>Chromadorea</taxon>
        <taxon>Rhabditida</taxon>
        <taxon>Rhabditina</taxon>
        <taxon>Rhabditomorpha</taxon>
        <taxon>Strongyloidea</taxon>
        <taxon>Metastrongylidae</taxon>
        <taxon>Parelaphostrongylus</taxon>
    </lineage>
</organism>
<evidence type="ECO:0000313" key="2">
    <source>
        <dbReference type="Proteomes" id="UP001196413"/>
    </source>
</evidence>
<dbReference type="AlphaFoldDB" id="A0AAD5R8T6"/>
<keyword evidence="2" id="KW-1185">Reference proteome</keyword>
<proteinExistence type="predicted"/>